<evidence type="ECO:0000256" key="1">
    <source>
        <dbReference type="ARBA" id="ARBA00022801"/>
    </source>
</evidence>
<feature type="compositionally biased region" description="Low complexity" evidence="2">
    <location>
        <begin position="139"/>
        <end position="162"/>
    </location>
</feature>
<feature type="compositionally biased region" description="Low complexity" evidence="2">
    <location>
        <begin position="410"/>
        <end position="428"/>
    </location>
</feature>
<dbReference type="EMBL" id="JADEWC010000053">
    <property type="protein sequence ID" value="MBE9223819.1"/>
    <property type="molecule type" value="Genomic_DNA"/>
</dbReference>
<dbReference type="Proteomes" id="UP000654604">
    <property type="component" value="Unassembled WGS sequence"/>
</dbReference>
<evidence type="ECO:0000259" key="3">
    <source>
        <dbReference type="Pfam" id="PF11741"/>
    </source>
</evidence>
<reference evidence="4 5" key="1">
    <citation type="submission" date="2020-10" db="EMBL/GenBank/DDBJ databases">
        <authorList>
            <person name="Castelo-Branco R."/>
            <person name="Eusebio N."/>
            <person name="Adriana R."/>
            <person name="Vieira A."/>
            <person name="Brugerolle De Fraissinette N."/>
            <person name="Rezende De Castro R."/>
            <person name="Schneider M.P."/>
            <person name="Vasconcelos V."/>
            <person name="Leao P.N."/>
        </authorList>
    </citation>
    <scope>NUCLEOTIDE SEQUENCE [LARGE SCALE GENOMIC DNA]</scope>
    <source>
        <strain evidence="4 5">LEGE 03274</strain>
    </source>
</reference>
<evidence type="ECO:0000256" key="2">
    <source>
        <dbReference type="SAM" id="MobiDB-lite"/>
    </source>
</evidence>
<dbReference type="RefSeq" id="WP_193802032.1">
    <property type="nucleotide sequence ID" value="NZ_JADEWC010000053.1"/>
</dbReference>
<dbReference type="Gene3D" id="2.60.40.3500">
    <property type="match status" value="1"/>
</dbReference>
<keyword evidence="5" id="KW-1185">Reference proteome</keyword>
<gene>
    <name evidence="4" type="ORF">IQ215_14050</name>
</gene>
<keyword evidence="1" id="KW-0378">Hydrolase</keyword>
<dbReference type="PANTHER" id="PTHR30404:SF0">
    <property type="entry name" value="N-ACETYLMURAMOYL-L-ALANINE AMIDASE AMIC"/>
    <property type="match status" value="1"/>
</dbReference>
<protein>
    <submittedName>
        <fullName evidence="4">AMIN domain-containing protein</fullName>
    </submittedName>
</protein>
<organism evidence="4 5">
    <name type="scientific">Cyanobacterium stanieri LEGE 03274</name>
    <dbReference type="NCBI Taxonomy" id="1828756"/>
    <lineage>
        <taxon>Bacteria</taxon>
        <taxon>Bacillati</taxon>
        <taxon>Cyanobacteriota</taxon>
        <taxon>Cyanophyceae</taxon>
        <taxon>Oscillatoriophycideae</taxon>
        <taxon>Chroococcales</taxon>
        <taxon>Geminocystaceae</taxon>
        <taxon>Cyanobacterium</taxon>
    </lineage>
</organism>
<dbReference type="Pfam" id="PF11741">
    <property type="entry name" value="AMIN"/>
    <property type="match status" value="1"/>
</dbReference>
<accession>A0ABR9VAE7</accession>
<proteinExistence type="predicted"/>
<feature type="non-terminal residue" evidence="4">
    <location>
        <position position="438"/>
    </location>
</feature>
<name>A0ABR9VAE7_9CHRO</name>
<evidence type="ECO:0000313" key="4">
    <source>
        <dbReference type="EMBL" id="MBE9223819.1"/>
    </source>
</evidence>
<feature type="domain" description="AMIN" evidence="3">
    <location>
        <begin position="28"/>
        <end position="123"/>
    </location>
</feature>
<dbReference type="PANTHER" id="PTHR30404">
    <property type="entry name" value="N-ACETYLMURAMOYL-L-ALANINE AMIDASE"/>
    <property type="match status" value="1"/>
</dbReference>
<evidence type="ECO:0000313" key="5">
    <source>
        <dbReference type="Proteomes" id="UP000654604"/>
    </source>
</evidence>
<dbReference type="InterPro" id="IPR050695">
    <property type="entry name" value="N-acetylmuramoyl_amidase_3"/>
</dbReference>
<feature type="region of interest" description="Disordered" evidence="2">
    <location>
        <begin position="409"/>
        <end position="438"/>
    </location>
</feature>
<sequence length="438" mass="48016">MKFYSFILSCLTFIFLTTPAFAGRLISWRFEANQNRLVFTTDRSVQPTAQLISNPTRLVIDLPGTNLGRGTINENLGSLITNLRIGQFDSNTTRVVVEIAQGYTIDPQKVRVQGISPTQWSVDIPQPERITTPAPIPPRNNNNSSNATPPRNTPNTTSSNTNERAPFQIASSGILMNIDGNSNNSIRYSRSSDRTEIEFELQGISLDNQLIDSWDVNQYGVSSIDIRQKRTSPPVASVKMNVNPDSPDWQANFSRMGGLLLWPQGGIGRVESLSSNAGTKSVGTITVAQATPTPRPSNNSSQGKTIIESINLENNDLLIRANQSLRASGTWSQQDGTYQIRLNNADLSPNFQNPQLLSNSPLSRLRIWQPDDNTVILLVQPSPGVRIGRLNQPNDRSVSLSLLGGRTISTNNTVRNNPPVVNDPTNNTAAIPVTPPPR</sequence>
<feature type="region of interest" description="Disordered" evidence="2">
    <location>
        <begin position="117"/>
        <end position="164"/>
    </location>
</feature>
<comment type="caution">
    <text evidence="4">The sequence shown here is derived from an EMBL/GenBank/DDBJ whole genome shotgun (WGS) entry which is preliminary data.</text>
</comment>
<dbReference type="InterPro" id="IPR021731">
    <property type="entry name" value="AMIN_dom"/>
</dbReference>